<dbReference type="EMBL" id="SWLE01000018">
    <property type="protein sequence ID" value="TNM88967.1"/>
    <property type="molecule type" value="Genomic_DNA"/>
</dbReference>
<comment type="caution">
    <text evidence="3">The sequence shown here is derived from an EMBL/GenBank/DDBJ whole genome shotgun (WGS) entry which is preliminary data.</text>
</comment>
<organism evidence="3 4">
    <name type="scientific">Takifugu bimaculatus</name>
    <dbReference type="NCBI Taxonomy" id="433685"/>
    <lineage>
        <taxon>Eukaryota</taxon>
        <taxon>Metazoa</taxon>
        <taxon>Chordata</taxon>
        <taxon>Craniata</taxon>
        <taxon>Vertebrata</taxon>
        <taxon>Euteleostomi</taxon>
        <taxon>Actinopterygii</taxon>
        <taxon>Neopterygii</taxon>
        <taxon>Teleostei</taxon>
        <taxon>Neoteleostei</taxon>
        <taxon>Acanthomorphata</taxon>
        <taxon>Eupercaria</taxon>
        <taxon>Tetraodontiformes</taxon>
        <taxon>Tetradontoidea</taxon>
        <taxon>Tetraodontidae</taxon>
        <taxon>Takifugu</taxon>
    </lineage>
</organism>
<feature type="region of interest" description="Disordered" evidence="1">
    <location>
        <begin position="153"/>
        <end position="173"/>
    </location>
</feature>
<sequence>MHLRALVSTSNRTIVHVCVGVDSVKPTPQPFYHQDPSANTKSPPLTEETNSTMVCSGTQNGLSTTGTSEIQYNLTKKIYTNCEIVMGNLEITMMEHSRDFSFLQSIREVTGYILLAINEFSRLPLDNLRVIRGNMLYENQYALAIMINYRKRRGARPSGAGPDSPYRDSAGRS</sequence>
<feature type="region of interest" description="Disordered" evidence="1">
    <location>
        <begin position="29"/>
        <end position="52"/>
    </location>
</feature>
<evidence type="ECO:0000259" key="2">
    <source>
        <dbReference type="Pfam" id="PF01030"/>
    </source>
</evidence>
<feature type="compositionally biased region" description="Polar residues" evidence="1">
    <location>
        <begin position="36"/>
        <end position="52"/>
    </location>
</feature>
<dbReference type="Gene3D" id="3.80.20.20">
    <property type="entry name" value="Receptor L-domain"/>
    <property type="match status" value="1"/>
</dbReference>
<dbReference type="Pfam" id="PF01030">
    <property type="entry name" value="Recep_L_domain"/>
    <property type="match status" value="1"/>
</dbReference>
<name>A0A4Z2BAK7_9TELE</name>
<dbReference type="InterPro" id="IPR036941">
    <property type="entry name" value="Rcpt_L-dom_sf"/>
</dbReference>
<evidence type="ECO:0000313" key="3">
    <source>
        <dbReference type="EMBL" id="TNM88967.1"/>
    </source>
</evidence>
<dbReference type="InterPro" id="IPR000494">
    <property type="entry name" value="Rcpt_L-dom"/>
</dbReference>
<dbReference type="AlphaFoldDB" id="A0A4Z2BAK7"/>
<dbReference type="SUPFAM" id="SSF52058">
    <property type="entry name" value="L domain-like"/>
    <property type="match status" value="1"/>
</dbReference>
<reference evidence="3 4" key="1">
    <citation type="submission" date="2019-04" db="EMBL/GenBank/DDBJ databases">
        <title>The sequence and de novo assembly of Takifugu bimaculatus genome using PacBio and Hi-C technologies.</title>
        <authorList>
            <person name="Xu P."/>
            <person name="Liu B."/>
            <person name="Zhou Z."/>
        </authorList>
    </citation>
    <scope>NUCLEOTIDE SEQUENCE [LARGE SCALE GENOMIC DNA]</scope>
    <source>
        <strain evidence="3">TB-2018</strain>
        <tissue evidence="3">Muscle</tissue>
    </source>
</reference>
<protein>
    <recommendedName>
        <fullName evidence="2">Receptor L-domain domain-containing protein</fullName>
    </recommendedName>
</protein>
<proteinExistence type="predicted"/>
<gene>
    <name evidence="3" type="ORF">fugu_005221</name>
</gene>
<dbReference type="Proteomes" id="UP000516260">
    <property type="component" value="Chromosome 5"/>
</dbReference>
<feature type="domain" description="Receptor L-domain" evidence="2">
    <location>
        <begin position="81"/>
        <end position="150"/>
    </location>
</feature>
<accession>A0A4Z2BAK7</accession>
<keyword evidence="4" id="KW-1185">Reference proteome</keyword>
<evidence type="ECO:0000256" key="1">
    <source>
        <dbReference type="SAM" id="MobiDB-lite"/>
    </source>
</evidence>
<evidence type="ECO:0000313" key="4">
    <source>
        <dbReference type="Proteomes" id="UP000516260"/>
    </source>
</evidence>